<protein>
    <submittedName>
        <fullName evidence="2">DUF3592 domain-containing protein</fullName>
    </submittedName>
</protein>
<accession>A0A2Z5J701</accession>
<keyword evidence="1" id="KW-0812">Transmembrane</keyword>
<evidence type="ECO:0000313" key="3">
    <source>
        <dbReference type="Proteomes" id="UP000252698"/>
    </source>
</evidence>
<sequence length="142" mass="15137">MVIAVVYLVVAVGAAVFYGGILDRQLQGPRLRAAWADGLTAEARCTGLRSEEAQDAEGAPVVHTHPTLEFRTADGRAVSFEERRARLTVAEGEFMTVYYSARNPESATTLAPSFVPRHARALTTAVGSAFALVTATVLAAFL</sequence>
<gene>
    <name evidence="2" type="ORF">C5746_03080</name>
</gene>
<proteinExistence type="predicted"/>
<keyword evidence="1" id="KW-0472">Membrane</keyword>
<evidence type="ECO:0000256" key="1">
    <source>
        <dbReference type="SAM" id="Phobius"/>
    </source>
</evidence>
<organism evidence="2 3">
    <name type="scientific">Streptomyces atratus</name>
    <dbReference type="NCBI Taxonomy" id="1893"/>
    <lineage>
        <taxon>Bacteria</taxon>
        <taxon>Bacillati</taxon>
        <taxon>Actinomycetota</taxon>
        <taxon>Actinomycetes</taxon>
        <taxon>Kitasatosporales</taxon>
        <taxon>Streptomycetaceae</taxon>
        <taxon>Streptomyces</taxon>
    </lineage>
</organism>
<reference evidence="2 3" key="1">
    <citation type="journal article" date="2018" name="Front. Microbiol.">
        <title>Genome Sequencing of Streptomyces atratus SCSIOZH16 and Activation Production of Nocardamine via Metabolic Engineering.</title>
        <authorList>
            <person name="Li Y."/>
            <person name="Zhang C."/>
            <person name="Liu C."/>
            <person name="Ju J."/>
            <person name="Ma J."/>
        </authorList>
    </citation>
    <scope>NUCLEOTIDE SEQUENCE [LARGE SCALE GENOMIC DNA]</scope>
    <source>
        <strain evidence="2 3">SCSIO_ZH16</strain>
    </source>
</reference>
<dbReference type="EMBL" id="CP027306">
    <property type="protein sequence ID" value="AXE76118.1"/>
    <property type="molecule type" value="Genomic_DNA"/>
</dbReference>
<dbReference type="RefSeq" id="WP_114242782.1">
    <property type="nucleotide sequence ID" value="NZ_CP027306.1"/>
</dbReference>
<evidence type="ECO:0000313" key="2">
    <source>
        <dbReference type="EMBL" id="AXE76118.1"/>
    </source>
</evidence>
<dbReference type="Proteomes" id="UP000252698">
    <property type="component" value="Chromosome"/>
</dbReference>
<feature type="transmembrane region" description="Helical" evidence="1">
    <location>
        <begin position="6"/>
        <end position="22"/>
    </location>
</feature>
<name>A0A2Z5J701_STRAR</name>
<dbReference type="KEGG" id="sata:C5746_03080"/>
<dbReference type="GeneID" id="95517544"/>
<feature type="transmembrane region" description="Helical" evidence="1">
    <location>
        <begin position="121"/>
        <end position="141"/>
    </location>
</feature>
<dbReference type="AlphaFoldDB" id="A0A2Z5J701"/>
<keyword evidence="1" id="KW-1133">Transmembrane helix</keyword>